<name>A0A9D3X6Z8_9SAUR</name>
<accession>A0A9D3X6Z8</accession>
<sequence>MCRARLLRPQKDPYPRAYRLWVFGQESALKSDRIWTWLISLLVPCSLSLRFCVQVNFTAARGSSRPKGVNSHPCSPRVTGDKLQPVTCAGFPGGAEPLLGCRGRGVTCVWGVVSDLAGNGWRESGPAASLDFYFYFVGVYF</sequence>
<comment type="caution">
    <text evidence="1">The sequence shown here is derived from an EMBL/GenBank/DDBJ whole genome shotgun (WGS) entry which is preliminary data.</text>
</comment>
<evidence type="ECO:0000313" key="2">
    <source>
        <dbReference type="Proteomes" id="UP000827986"/>
    </source>
</evidence>
<protein>
    <submittedName>
        <fullName evidence="1">Uncharacterized protein</fullName>
    </submittedName>
</protein>
<dbReference type="Proteomes" id="UP000827986">
    <property type="component" value="Unassembled WGS sequence"/>
</dbReference>
<reference evidence="1" key="1">
    <citation type="submission" date="2021-09" db="EMBL/GenBank/DDBJ databases">
        <title>The genome of Mauremys mutica provides insights into the evolution of semi-aquatic lifestyle.</title>
        <authorList>
            <person name="Gong S."/>
            <person name="Gao Y."/>
        </authorList>
    </citation>
    <scope>NUCLEOTIDE SEQUENCE</scope>
    <source>
        <strain evidence="1">MM-2020</strain>
        <tissue evidence="1">Muscle</tissue>
    </source>
</reference>
<proteinExistence type="predicted"/>
<evidence type="ECO:0000313" key="1">
    <source>
        <dbReference type="EMBL" id="KAH1174086.1"/>
    </source>
</evidence>
<dbReference type="EMBL" id="JAHDVG010000480">
    <property type="protein sequence ID" value="KAH1174086.1"/>
    <property type="molecule type" value="Genomic_DNA"/>
</dbReference>
<organism evidence="1 2">
    <name type="scientific">Mauremys mutica</name>
    <name type="common">yellowpond turtle</name>
    <dbReference type="NCBI Taxonomy" id="74926"/>
    <lineage>
        <taxon>Eukaryota</taxon>
        <taxon>Metazoa</taxon>
        <taxon>Chordata</taxon>
        <taxon>Craniata</taxon>
        <taxon>Vertebrata</taxon>
        <taxon>Euteleostomi</taxon>
        <taxon>Archelosauria</taxon>
        <taxon>Testudinata</taxon>
        <taxon>Testudines</taxon>
        <taxon>Cryptodira</taxon>
        <taxon>Durocryptodira</taxon>
        <taxon>Testudinoidea</taxon>
        <taxon>Geoemydidae</taxon>
        <taxon>Geoemydinae</taxon>
        <taxon>Mauremys</taxon>
    </lineage>
</organism>
<dbReference type="AlphaFoldDB" id="A0A9D3X6Z8"/>
<keyword evidence="2" id="KW-1185">Reference proteome</keyword>
<gene>
    <name evidence="1" type="ORF">KIL84_002230</name>
</gene>